<dbReference type="EMBL" id="CAJZBQ010000047">
    <property type="protein sequence ID" value="CAG9329213.1"/>
    <property type="molecule type" value="Genomic_DNA"/>
</dbReference>
<comment type="caution">
    <text evidence="1">The sequence shown here is derived from an EMBL/GenBank/DDBJ whole genome shotgun (WGS) entry which is preliminary data.</text>
</comment>
<protein>
    <submittedName>
        <fullName evidence="1">Uncharacterized protein</fullName>
    </submittedName>
</protein>
<gene>
    <name evidence="1" type="ORF">BSTOLATCC_MIC48039</name>
</gene>
<dbReference type="Proteomes" id="UP001162131">
    <property type="component" value="Unassembled WGS sequence"/>
</dbReference>
<keyword evidence="2" id="KW-1185">Reference proteome</keyword>
<dbReference type="AlphaFoldDB" id="A0AAU9K5G5"/>
<sequence>MNPISGKPLHNNNSFGVKNKQEFNIIQWDTPDLHKNSKKFPSDLKTNRIDYATEERLRREEENKRKALIYNQKREAAMKRDLLISQKNTIVEIKEAEKLEQKRSKFSDYKSHAGLAYNSISLEYHNSQRGKELQRQDEYQQHKMGQRFQSLDSKRNSGFNIITGEPRYNLISQIQPSRHS</sequence>
<reference evidence="1" key="1">
    <citation type="submission" date="2021-09" db="EMBL/GenBank/DDBJ databases">
        <authorList>
            <consortium name="AG Swart"/>
            <person name="Singh M."/>
            <person name="Singh A."/>
            <person name="Seah K."/>
            <person name="Emmerich C."/>
        </authorList>
    </citation>
    <scope>NUCLEOTIDE SEQUENCE</scope>
    <source>
        <strain evidence="1">ATCC30299</strain>
    </source>
</reference>
<accession>A0AAU9K5G5</accession>
<name>A0AAU9K5G5_9CILI</name>
<evidence type="ECO:0000313" key="2">
    <source>
        <dbReference type="Proteomes" id="UP001162131"/>
    </source>
</evidence>
<proteinExistence type="predicted"/>
<organism evidence="1 2">
    <name type="scientific">Blepharisma stoltei</name>
    <dbReference type="NCBI Taxonomy" id="1481888"/>
    <lineage>
        <taxon>Eukaryota</taxon>
        <taxon>Sar</taxon>
        <taxon>Alveolata</taxon>
        <taxon>Ciliophora</taxon>
        <taxon>Postciliodesmatophora</taxon>
        <taxon>Heterotrichea</taxon>
        <taxon>Heterotrichida</taxon>
        <taxon>Blepharismidae</taxon>
        <taxon>Blepharisma</taxon>
    </lineage>
</organism>
<evidence type="ECO:0000313" key="1">
    <source>
        <dbReference type="EMBL" id="CAG9329213.1"/>
    </source>
</evidence>